<gene>
    <name evidence="2" type="ORF">SAMN05444487_11747</name>
</gene>
<evidence type="ECO:0000313" key="2">
    <source>
        <dbReference type="EMBL" id="SDX42679.1"/>
    </source>
</evidence>
<proteinExistence type="predicted"/>
<dbReference type="EMBL" id="FNNQ01000017">
    <property type="protein sequence ID" value="SDX42679.1"/>
    <property type="molecule type" value="Genomic_DNA"/>
</dbReference>
<reference evidence="2 3" key="1">
    <citation type="submission" date="2016-10" db="EMBL/GenBank/DDBJ databases">
        <authorList>
            <person name="de Groot N.N."/>
        </authorList>
    </citation>
    <scope>NUCLEOTIDE SEQUENCE [LARGE SCALE GENOMIC DNA]</scope>
    <source>
        <strain evidence="2 3">DSM 45610</strain>
    </source>
</reference>
<name>A0A1H3BNI4_9BACL</name>
<dbReference type="Proteomes" id="UP000198534">
    <property type="component" value="Unassembled WGS sequence"/>
</dbReference>
<dbReference type="SFLD" id="SFLDS00003">
    <property type="entry name" value="Haloacid_Dehalogenase"/>
    <property type="match status" value="1"/>
</dbReference>
<dbReference type="GO" id="GO:0008967">
    <property type="term" value="F:phosphoglycolate phosphatase activity"/>
    <property type="evidence" value="ECO:0007669"/>
    <property type="project" value="TreeGrafter"/>
</dbReference>
<evidence type="ECO:0000256" key="1">
    <source>
        <dbReference type="SAM" id="MobiDB-lite"/>
    </source>
</evidence>
<dbReference type="SUPFAM" id="SSF56784">
    <property type="entry name" value="HAD-like"/>
    <property type="match status" value="1"/>
</dbReference>
<dbReference type="OrthoDB" id="2474611at2"/>
<sequence>MYQLILFDVDGVLLSEKRCFDSTTLSVWEMLYSDQALGLQGESFVSSPREKEIERIRKLVLDDDGILSWLKAQGMNSNWDMVSLLFGYQLQRLLYLLHQKQPSFVEEILNRPLNRRALMRIGEMVRKTRIQFQPDFPGIIQALRSQKGELDLSECLDRLAREWSGIETESFSHGKSLWQLGREIYQEWYLGAEQFEKVEKKKALYREKAGFLDQEIPLAEPSAIKEMLSGLSRHGISLGIGTGRPDVETEVPLVALDLYPSFDPNRIVTASDVQRAEEVYPEQAPLGKPRPFTYIKGFLGRQVSDAKCVAARLPVPEGEKILIVGDSVADLLAAQEMGCDFAATLTGPSGAEARSKFEELHADYILDNVTDLLALIDSILAKESDSKEVNGEKKGSKKLVKRREKIEKDSTG</sequence>
<dbReference type="RefSeq" id="WP_091742490.1">
    <property type="nucleotide sequence ID" value="NZ_FNNQ01000017.1"/>
</dbReference>
<dbReference type="InterPro" id="IPR023214">
    <property type="entry name" value="HAD_sf"/>
</dbReference>
<organism evidence="2 3">
    <name type="scientific">Marininema mesophilum</name>
    <dbReference type="NCBI Taxonomy" id="1048340"/>
    <lineage>
        <taxon>Bacteria</taxon>
        <taxon>Bacillati</taxon>
        <taxon>Bacillota</taxon>
        <taxon>Bacilli</taxon>
        <taxon>Bacillales</taxon>
        <taxon>Thermoactinomycetaceae</taxon>
        <taxon>Marininema</taxon>
    </lineage>
</organism>
<dbReference type="InterPro" id="IPR036412">
    <property type="entry name" value="HAD-like_sf"/>
</dbReference>
<dbReference type="SFLD" id="SFLDG01129">
    <property type="entry name" value="C1.5:_HAD__Beta-PGM__Phosphata"/>
    <property type="match status" value="1"/>
</dbReference>
<evidence type="ECO:0000313" key="3">
    <source>
        <dbReference type="Proteomes" id="UP000198534"/>
    </source>
</evidence>
<dbReference type="CDD" id="cd01427">
    <property type="entry name" value="HAD_like"/>
    <property type="match status" value="1"/>
</dbReference>
<dbReference type="GO" id="GO:0006281">
    <property type="term" value="P:DNA repair"/>
    <property type="evidence" value="ECO:0007669"/>
    <property type="project" value="TreeGrafter"/>
</dbReference>
<feature type="region of interest" description="Disordered" evidence="1">
    <location>
        <begin position="386"/>
        <end position="412"/>
    </location>
</feature>
<dbReference type="PANTHER" id="PTHR43434">
    <property type="entry name" value="PHOSPHOGLYCOLATE PHOSPHATASE"/>
    <property type="match status" value="1"/>
</dbReference>
<accession>A0A1H3BNI4</accession>
<dbReference type="STRING" id="1048340.SAMN05444487_11747"/>
<dbReference type="InterPro" id="IPR050155">
    <property type="entry name" value="HAD-like_hydrolase_sf"/>
</dbReference>
<keyword evidence="3" id="KW-1185">Reference proteome</keyword>
<dbReference type="AlphaFoldDB" id="A0A1H3BNI4"/>
<protein>
    <submittedName>
        <fullName evidence="2">Phosphoglycolate phosphatase, HAD superfamily</fullName>
    </submittedName>
</protein>
<dbReference type="Pfam" id="PF13242">
    <property type="entry name" value="Hydrolase_like"/>
    <property type="match status" value="1"/>
</dbReference>
<dbReference type="Gene3D" id="3.40.50.1000">
    <property type="entry name" value="HAD superfamily/HAD-like"/>
    <property type="match status" value="1"/>
</dbReference>
<dbReference type="PANTHER" id="PTHR43434:SF1">
    <property type="entry name" value="PHOSPHOGLYCOLATE PHOSPHATASE"/>
    <property type="match status" value="1"/>
</dbReference>